<evidence type="ECO:0000313" key="1">
    <source>
        <dbReference type="EMBL" id="MCF4005817.1"/>
    </source>
</evidence>
<dbReference type="RefSeq" id="WP_236118031.1">
    <property type="nucleotide sequence ID" value="NZ_JAKGSI010000001.1"/>
</dbReference>
<keyword evidence="2" id="KW-1185">Reference proteome</keyword>
<dbReference type="AlphaFoldDB" id="A0A9X1QM49"/>
<dbReference type="SUPFAM" id="SSF52833">
    <property type="entry name" value="Thioredoxin-like"/>
    <property type="match status" value="1"/>
</dbReference>
<accession>A0A9X1QM49</accession>
<reference evidence="1" key="1">
    <citation type="submission" date="2022-01" db="EMBL/GenBank/DDBJ databases">
        <title>Corynebacterium sp. nov isolated from isolated from the feces of the greater white-fronted geese (Anser albifrons) at Poyang Lake, PR China.</title>
        <authorList>
            <person name="Liu Q."/>
        </authorList>
    </citation>
    <scope>NUCLEOTIDE SEQUENCE</scope>
    <source>
        <strain evidence="1">JCM 32435</strain>
    </source>
</reference>
<dbReference type="Gene3D" id="3.40.30.10">
    <property type="entry name" value="Glutaredoxin"/>
    <property type="match status" value="1"/>
</dbReference>
<dbReference type="InterPro" id="IPR036249">
    <property type="entry name" value="Thioredoxin-like_sf"/>
</dbReference>
<dbReference type="Pfam" id="PF05768">
    <property type="entry name" value="Glrx-like"/>
    <property type="match status" value="1"/>
</dbReference>
<dbReference type="EMBL" id="JAKGSI010000001">
    <property type="protein sequence ID" value="MCF4005817.1"/>
    <property type="molecule type" value="Genomic_DNA"/>
</dbReference>
<sequence>MVRPKCGSCHRVAEQIRPVVEEHGAELRILNVEEDTQLEVEFGDRVPVVVVAGEETACWEIENEELVEALLSAGGESTSVY</sequence>
<protein>
    <submittedName>
        <fullName evidence="1">Glutaredoxin family protein</fullName>
    </submittedName>
</protein>
<name>A0A9X1QM49_9CORY</name>
<comment type="caution">
    <text evidence="1">The sequence shown here is derived from an EMBL/GenBank/DDBJ whole genome shotgun (WGS) entry which is preliminary data.</text>
</comment>
<organism evidence="1 2">
    <name type="scientific">Corynebacterium uropygiale</name>
    <dbReference type="NCBI Taxonomy" id="1775911"/>
    <lineage>
        <taxon>Bacteria</taxon>
        <taxon>Bacillati</taxon>
        <taxon>Actinomycetota</taxon>
        <taxon>Actinomycetes</taxon>
        <taxon>Mycobacteriales</taxon>
        <taxon>Corynebacteriaceae</taxon>
        <taxon>Corynebacterium</taxon>
    </lineage>
</organism>
<evidence type="ECO:0000313" key="2">
    <source>
        <dbReference type="Proteomes" id="UP001139336"/>
    </source>
</evidence>
<gene>
    <name evidence="1" type="ORF">L1O03_01310</name>
</gene>
<dbReference type="InterPro" id="IPR008554">
    <property type="entry name" value="Glutaredoxin-like"/>
</dbReference>
<dbReference type="Proteomes" id="UP001139336">
    <property type="component" value="Unassembled WGS sequence"/>
</dbReference>
<proteinExistence type="predicted"/>